<feature type="binding site" evidence="1">
    <location>
        <position position="80"/>
    </location>
    <ligand>
        <name>Mg(2+)</name>
        <dbReference type="ChEBI" id="CHEBI:18420"/>
        <label>2</label>
    </ligand>
</feature>
<comment type="caution">
    <text evidence="4">The sequence shown here is derived from an EMBL/GenBank/DDBJ whole genome shotgun (WGS) entry which is preliminary data.</text>
</comment>
<feature type="binding site" evidence="1">
    <location>
        <position position="153"/>
    </location>
    <ligand>
        <name>ATP</name>
        <dbReference type="ChEBI" id="CHEBI:30616"/>
    </ligand>
</feature>
<dbReference type="InterPro" id="IPR036921">
    <property type="entry name" value="PurM-like_N_sf"/>
</dbReference>
<feature type="binding site" evidence="1">
    <location>
        <position position="273"/>
    </location>
    <ligand>
        <name>substrate</name>
    </ligand>
</feature>
<feature type="binding site" evidence="1">
    <location>
        <position position="80"/>
    </location>
    <ligand>
        <name>Mg(2+)</name>
        <dbReference type="ChEBI" id="CHEBI:18420"/>
        <label>3</label>
    </ligand>
</feature>
<protein>
    <recommendedName>
        <fullName evidence="1">Thiamine-monophosphate kinase</fullName>
        <shortName evidence="1">TMP kinase</shortName>
        <shortName evidence="1">Thiamine-phosphate kinase</shortName>
        <ecNumber evidence="1">2.7.4.16</ecNumber>
    </recommendedName>
</protein>
<dbReference type="Gene3D" id="3.30.1330.10">
    <property type="entry name" value="PurM-like, N-terminal domain"/>
    <property type="match status" value="1"/>
</dbReference>
<dbReference type="EC" id="2.7.4.16" evidence="1"/>
<comment type="similarity">
    <text evidence="1">Belongs to the thiamine-monophosphate kinase family.</text>
</comment>
<feature type="binding site" evidence="1">
    <location>
        <position position="34"/>
    </location>
    <ligand>
        <name>Mg(2+)</name>
        <dbReference type="ChEBI" id="CHEBI:18420"/>
        <label>3</label>
    </ligand>
</feature>
<dbReference type="GO" id="GO:0005524">
    <property type="term" value="F:ATP binding"/>
    <property type="evidence" value="ECO:0007669"/>
    <property type="project" value="UniProtKB-UniRule"/>
</dbReference>
<feature type="binding site" evidence="1">
    <location>
        <position position="222"/>
    </location>
    <ligand>
        <name>ATP</name>
        <dbReference type="ChEBI" id="CHEBI:30616"/>
    </ligand>
</feature>
<evidence type="ECO:0000256" key="1">
    <source>
        <dbReference type="HAMAP-Rule" id="MF_02128"/>
    </source>
</evidence>
<name>A0A523UQ45_UNCT6</name>
<feature type="binding site" evidence="1">
    <location>
        <position position="223"/>
    </location>
    <ligand>
        <name>Mg(2+)</name>
        <dbReference type="ChEBI" id="CHEBI:18420"/>
        <label>5</label>
    </ligand>
</feature>
<dbReference type="EMBL" id="SOJN01000122">
    <property type="protein sequence ID" value="TET44539.1"/>
    <property type="molecule type" value="Genomic_DNA"/>
</dbReference>
<dbReference type="InterPro" id="IPR036676">
    <property type="entry name" value="PurM-like_C_sf"/>
</dbReference>
<feature type="binding site" evidence="1">
    <location>
        <position position="220"/>
    </location>
    <ligand>
        <name>Mg(2+)</name>
        <dbReference type="ChEBI" id="CHEBI:18420"/>
        <label>3</label>
    </ligand>
</feature>
<keyword evidence="1" id="KW-0460">Magnesium</keyword>
<dbReference type="InterPro" id="IPR016188">
    <property type="entry name" value="PurM-like_N"/>
</dbReference>
<dbReference type="GO" id="GO:0000287">
    <property type="term" value="F:magnesium ion binding"/>
    <property type="evidence" value="ECO:0007669"/>
    <property type="project" value="UniProtKB-UniRule"/>
</dbReference>
<feature type="binding site" evidence="1">
    <location>
        <position position="128"/>
    </location>
    <ligand>
        <name>Mg(2+)</name>
        <dbReference type="ChEBI" id="CHEBI:18420"/>
        <label>1</label>
    </ligand>
</feature>
<dbReference type="NCBIfam" id="TIGR01379">
    <property type="entry name" value="thiL"/>
    <property type="match status" value="1"/>
</dbReference>
<evidence type="ECO:0000259" key="3">
    <source>
        <dbReference type="Pfam" id="PF02769"/>
    </source>
</evidence>
<keyword evidence="1" id="KW-0479">Metal-binding</keyword>
<keyword evidence="1 4" id="KW-0418">Kinase</keyword>
<dbReference type="Pfam" id="PF02769">
    <property type="entry name" value="AIRS_C"/>
    <property type="match status" value="1"/>
</dbReference>
<comment type="miscellaneous">
    <text evidence="1">Reaction mechanism of ThiL seems to utilize a direct, inline transfer of the gamma-phosphate of ATP to TMP rather than a phosphorylated enzyme intermediate.</text>
</comment>
<proteinExistence type="inferred from homology"/>
<keyword evidence="1" id="KW-0784">Thiamine biosynthesis</keyword>
<feature type="binding site" evidence="1">
    <location>
        <position position="34"/>
    </location>
    <ligand>
        <name>Mg(2+)</name>
        <dbReference type="ChEBI" id="CHEBI:18420"/>
        <label>4</label>
    </ligand>
</feature>
<gene>
    <name evidence="1 4" type="primary">thiL</name>
    <name evidence="4" type="ORF">E3J62_10045</name>
</gene>
<dbReference type="GO" id="GO:0009229">
    <property type="term" value="P:thiamine diphosphate biosynthetic process"/>
    <property type="evidence" value="ECO:0007669"/>
    <property type="project" value="UniProtKB-UniRule"/>
</dbReference>
<keyword evidence="1" id="KW-0067">ATP-binding</keyword>
<dbReference type="AlphaFoldDB" id="A0A523UQ45"/>
<dbReference type="PANTHER" id="PTHR30270:SF0">
    <property type="entry name" value="THIAMINE-MONOPHOSPHATE KINASE"/>
    <property type="match status" value="1"/>
</dbReference>
<dbReference type="InterPro" id="IPR010918">
    <property type="entry name" value="PurM-like_C_dom"/>
</dbReference>
<dbReference type="Proteomes" id="UP000315525">
    <property type="component" value="Unassembled WGS sequence"/>
</dbReference>
<keyword evidence="1" id="KW-0547">Nucleotide-binding</keyword>
<dbReference type="PIRSF" id="PIRSF005303">
    <property type="entry name" value="Thiam_monoph_kin"/>
    <property type="match status" value="1"/>
</dbReference>
<dbReference type="InterPro" id="IPR006283">
    <property type="entry name" value="ThiL-like"/>
</dbReference>
<feature type="binding site" evidence="1">
    <location>
        <position position="323"/>
    </location>
    <ligand>
        <name>substrate</name>
    </ligand>
</feature>
<evidence type="ECO:0000313" key="5">
    <source>
        <dbReference type="Proteomes" id="UP000315525"/>
    </source>
</evidence>
<reference evidence="4 5" key="1">
    <citation type="submission" date="2019-03" db="EMBL/GenBank/DDBJ databases">
        <title>Metabolic potential of uncultured bacteria and archaea associated with petroleum seepage in deep-sea sediments.</title>
        <authorList>
            <person name="Dong X."/>
            <person name="Hubert C."/>
        </authorList>
    </citation>
    <scope>NUCLEOTIDE SEQUENCE [LARGE SCALE GENOMIC DNA]</scope>
    <source>
        <strain evidence="4">E44_bin18</strain>
    </source>
</reference>
<dbReference type="GO" id="GO:0009228">
    <property type="term" value="P:thiamine biosynthetic process"/>
    <property type="evidence" value="ECO:0007669"/>
    <property type="project" value="UniProtKB-KW"/>
</dbReference>
<dbReference type="GO" id="GO:0009030">
    <property type="term" value="F:thiamine-phosphate kinase activity"/>
    <property type="evidence" value="ECO:0007669"/>
    <property type="project" value="UniProtKB-UniRule"/>
</dbReference>
<sequence length="326" mass="34210">MMDLSELGEQGLIERIRRRIGRKSQDIVVGIGDDACAVKAYSALLTLITTDAFVEGNHFDLSYFSFKEVGMKAMAASISDVAAMGGVPRYCVVSLLSPPTISVADVDGILDGIEESCDEYGVELVGGDAVGSKSLAISVTVIGEVETENIALRSGAKPGDSIFVTGDLGASEAGRLVLSRGLDLDEDVRAYIVKRHSSPIPRVKESRELVRNQGIHSMIDISDGLAIDAGHIAQESGVKLVIAVESLPICPQVHTVAGASSATALDMALFGGEDFELLFTAAGLDLKEVGSTPITKLGQVEEGSGVFLVSADGTESPLLPEGFKHF</sequence>
<comment type="caution">
    <text evidence="1">Lacks conserved residue(s) required for the propagation of feature annotation.</text>
</comment>
<evidence type="ECO:0000259" key="2">
    <source>
        <dbReference type="Pfam" id="PF00586"/>
    </source>
</evidence>
<feature type="binding site" evidence="1">
    <location>
        <position position="58"/>
    </location>
    <ligand>
        <name>substrate</name>
    </ligand>
</feature>
<dbReference type="Gene3D" id="3.90.650.10">
    <property type="entry name" value="PurM-like C-terminal domain"/>
    <property type="match status" value="1"/>
</dbReference>
<accession>A0A523UQ45</accession>
<dbReference type="SUPFAM" id="SSF56042">
    <property type="entry name" value="PurM C-terminal domain-like"/>
    <property type="match status" value="1"/>
</dbReference>
<comment type="pathway">
    <text evidence="1">Cofactor biosynthesis; thiamine diphosphate biosynthesis; thiamine diphosphate from thiamine phosphate: step 1/1.</text>
</comment>
<feature type="binding site" evidence="1">
    <location>
        <position position="51"/>
    </location>
    <ligand>
        <name>Mg(2+)</name>
        <dbReference type="ChEBI" id="CHEBI:18420"/>
        <label>2</label>
    </ligand>
</feature>
<organism evidence="4 5">
    <name type="scientific">candidate division TA06 bacterium</name>
    <dbReference type="NCBI Taxonomy" id="2250710"/>
    <lineage>
        <taxon>Bacteria</taxon>
        <taxon>Bacteria division TA06</taxon>
    </lineage>
</organism>
<comment type="function">
    <text evidence="1">Catalyzes the ATP-dependent phosphorylation of thiamine-monophosphate (TMP) to form thiamine-pyrophosphate (TPP), the active form of vitamin B1.</text>
</comment>
<feature type="binding site" evidence="1">
    <location>
        <position position="80"/>
    </location>
    <ligand>
        <name>Mg(2+)</name>
        <dbReference type="ChEBI" id="CHEBI:18420"/>
        <label>4</label>
    </ligand>
</feature>
<dbReference type="HAMAP" id="MF_02128">
    <property type="entry name" value="TMP_kinase"/>
    <property type="match status" value="1"/>
</dbReference>
<dbReference type="SUPFAM" id="SSF55326">
    <property type="entry name" value="PurM N-terminal domain-like"/>
    <property type="match status" value="1"/>
</dbReference>
<comment type="catalytic activity">
    <reaction evidence="1">
        <text>thiamine phosphate + ATP = thiamine diphosphate + ADP</text>
        <dbReference type="Rhea" id="RHEA:15913"/>
        <dbReference type="ChEBI" id="CHEBI:30616"/>
        <dbReference type="ChEBI" id="CHEBI:37575"/>
        <dbReference type="ChEBI" id="CHEBI:58937"/>
        <dbReference type="ChEBI" id="CHEBI:456216"/>
        <dbReference type="EC" id="2.7.4.16"/>
    </reaction>
</comment>
<dbReference type="UniPathway" id="UPA00060">
    <property type="reaction ID" value="UER00142"/>
</dbReference>
<feature type="binding site" evidence="1">
    <location>
        <position position="49"/>
    </location>
    <ligand>
        <name>Mg(2+)</name>
        <dbReference type="ChEBI" id="CHEBI:18420"/>
        <label>4</label>
    </ligand>
</feature>
<feature type="binding site" evidence="1">
    <location>
        <begin position="127"/>
        <end position="128"/>
    </location>
    <ligand>
        <name>ATP</name>
        <dbReference type="ChEBI" id="CHEBI:30616"/>
    </ligand>
</feature>
<feature type="binding site" evidence="1">
    <location>
        <position position="51"/>
    </location>
    <ligand>
        <name>Mg(2+)</name>
        <dbReference type="ChEBI" id="CHEBI:18420"/>
        <label>1</label>
    </ligand>
</feature>
<feature type="binding site" evidence="1">
    <location>
        <position position="50"/>
    </location>
    <ligand>
        <name>Mg(2+)</name>
        <dbReference type="ChEBI" id="CHEBI:18420"/>
        <label>1</label>
    </ligand>
</feature>
<dbReference type="PANTHER" id="PTHR30270">
    <property type="entry name" value="THIAMINE-MONOPHOSPHATE KINASE"/>
    <property type="match status" value="1"/>
</dbReference>
<dbReference type="CDD" id="cd02194">
    <property type="entry name" value="ThiL"/>
    <property type="match status" value="1"/>
</dbReference>
<keyword evidence="1 4" id="KW-0808">Transferase</keyword>
<dbReference type="Pfam" id="PF00586">
    <property type="entry name" value="AIRS"/>
    <property type="match status" value="1"/>
</dbReference>
<evidence type="ECO:0000313" key="4">
    <source>
        <dbReference type="EMBL" id="TET44539.1"/>
    </source>
</evidence>
<feature type="domain" description="PurM-like C-terminal" evidence="3">
    <location>
        <begin position="157"/>
        <end position="306"/>
    </location>
</feature>
<feature type="domain" description="PurM-like N-terminal" evidence="2">
    <location>
        <begin position="32"/>
        <end position="145"/>
    </location>
</feature>